<dbReference type="SUPFAM" id="SSF56801">
    <property type="entry name" value="Acetyl-CoA synthetase-like"/>
    <property type="match status" value="1"/>
</dbReference>
<evidence type="ECO:0000259" key="9">
    <source>
        <dbReference type="Pfam" id="PF00501"/>
    </source>
</evidence>
<dbReference type="RefSeq" id="WP_305731813.1">
    <property type="nucleotide sequence ID" value="NZ_OW150024.1"/>
</dbReference>
<reference evidence="10 11" key="1">
    <citation type="submission" date="2022-03" db="EMBL/GenBank/DDBJ databases">
        <authorList>
            <person name="Koch H."/>
        </authorList>
    </citation>
    <scope>NUCLEOTIDE SEQUENCE [LARGE SCALE GENOMIC DNA]</scope>
    <source>
        <strain evidence="10 11">G1</strain>
    </source>
</reference>
<dbReference type="InterPro" id="IPR016162">
    <property type="entry name" value="Ald_DH_N"/>
</dbReference>
<dbReference type="Gene3D" id="3.40.605.10">
    <property type="entry name" value="Aldehyde Dehydrogenase, Chain A, domain 1"/>
    <property type="match status" value="1"/>
</dbReference>
<feature type="domain" description="AMP-dependent synthetase/ligase" evidence="9">
    <location>
        <begin position="536"/>
        <end position="732"/>
    </location>
</feature>
<proteinExistence type="inferred from homology"/>
<dbReference type="PANTHER" id="PTHR43845">
    <property type="entry name" value="BLR5969 PROTEIN"/>
    <property type="match status" value="1"/>
</dbReference>
<dbReference type="Gene3D" id="3.40.50.12780">
    <property type="entry name" value="N-terminal domain of ligase-like"/>
    <property type="match status" value="1"/>
</dbReference>
<keyword evidence="5" id="KW-0521">NADP</keyword>
<evidence type="ECO:0000256" key="6">
    <source>
        <dbReference type="ARBA" id="ARBA00023002"/>
    </source>
</evidence>
<evidence type="ECO:0000256" key="8">
    <source>
        <dbReference type="ARBA" id="ARBA00049412"/>
    </source>
</evidence>
<organism evidence="10 11">
    <name type="scientific">Trichlorobacter ammonificans</name>
    <dbReference type="NCBI Taxonomy" id="2916410"/>
    <lineage>
        <taxon>Bacteria</taxon>
        <taxon>Pseudomonadati</taxon>
        <taxon>Thermodesulfobacteriota</taxon>
        <taxon>Desulfuromonadia</taxon>
        <taxon>Geobacterales</taxon>
        <taxon>Geobacteraceae</taxon>
        <taxon>Trichlorobacter</taxon>
    </lineage>
</organism>
<comment type="function">
    <text evidence="1">LuxC is the fatty acid reductase enzyme responsible for synthesis of the aldehyde substrate for the luminescent reaction catalyzed by luciferase.</text>
</comment>
<evidence type="ECO:0000256" key="1">
    <source>
        <dbReference type="ARBA" id="ARBA00003277"/>
    </source>
</evidence>
<dbReference type="Proteomes" id="UP001295463">
    <property type="component" value="Chromosome"/>
</dbReference>
<evidence type="ECO:0000313" key="10">
    <source>
        <dbReference type="EMBL" id="CAH2030946.1"/>
    </source>
</evidence>
<name>A0ABM9D8R0_9BACT</name>
<dbReference type="InterPro" id="IPR016161">
    <property type="entry name" value="Ald_DH/histidinol_DH"/>
</dbReference>
<evidence type="ECO:0000313" key="11">
    <source>
        <dbReference type="Proteomes" id="UP001295463"/>
    </source>
</evidence>
<comment type="catalytic activity">
    <reaction evidence="8">
        <text>a long-chain fatty aldehyde + NADP(+) + CoA = a long-chain fatty acyl-CoA + NADPH + H(+)</text>
        <dbReference type="Rhea" id="RHEA:15437"/>
        <dbReference type="ChEBI" id="CHEBI:15378"/>
        <dbReference type="ChEBI" id="CHEBI:17176"/>
        <dbReference type="ChEBI" id="CHEBI:57287"/>
        <dbReference type="ChEBI" id="CHEBI:57783"/>
        <dbReference type="ChEBI" id="CHEBI:58349"/>
        <dbReference type="ChEBI" id="CHEBI:83139"/>
        <dbReference type="EC" id="1.2.1.50"/>
    </reaction>
</comment>
<comment type="similarity">
    <text evidence="3">Belongs to the LuxC family.</text>
</comment>
<keyword evidence="7" id="KW-0455">Luminescence</keyword>
<evidence type="ECO:0000256" key="3">
    <source>
        <dbReference type="ARBA" id="ARBA00010915"/>
    </source>
</evidence>
<gene>
    <name evidence="10" type="ORF">GEAMG1_1132</name>
</gene>
<dbReference type="InterPro" id="IPR008670">
    <property type="entry name" value="CoA_reduct_LuxC"/>
</dbReference>
<evidence type="ECO:0000256" key="7">
    <source>
        <dbReference type="ARBA" id="ARBA00023223"/>
    </source>
</evidence>
<dbReference type="Gene3D" id="3.30.300.30">
    <property type="match status" value="1"/>
</dbReference>
<dbReference type="InterPro" id="IPR045851">
    <property type="entry name" value="AMP-bd_C_sf"/>
</dbReference>
<dbReference type="SUPFAM" id="SSF53720">
    <property type="entry name" value="ALDH-like"/>
    <property type="match status" value="1"/>
</dbReference>
<keyword evidence="6" id="KW-0560">Oxidoreductase</keyword>
<evidence type="ECO:0000256" key="5">
    <source>
        <dbReference type="ARBA" id="ARBA00022857"/>
    </source>
</evidence>
<dbReference type="InterPro" id="IPR042099">
    <property type="entry name" value="ANL_N_sf"/>
</dbReference>
<comment type="pathway">
    <text evidence="2">Lipid metabolism; fatty acid reduction for biolumincescence.</text>
</comment>
<dbReference type="InterPro" id="IPR000873">
    <property type="entry name" value="AMP-dep_synth/lig_dom"/>
</dbReference>
<accession>A0ABM9D8R0</accession>
<dbReference type="EC" id="1.2.1.50" evidence="4"/>
<dbReference type="Pfam" id="PF05893">
    <property type="entry name" value="LuxC"/>
    <property type="match status" value="1"/>
</dbReference>
<dbReference type="EMBL" id="OW150024">
    <property type="protein sequence ID" value="CAH2030946.1"/>
    <property type="molecule type" value="Genomic_DNA"/>
</dbReference>
<evidence type="ECO:0000256" key="4">
    <source>
        <dbReference type="ARBA" id="ARBA00013020"/>
    </source>
</evidence>
<sequence length="890" mass="98679">MVKWYNFGSFEESAAITAELMHAIFTTARSRTAQIRETPSGSLAAVLDRAGRRLADPADPVRQEIVAVMPGQLGFSQEMVVAGLEAICWILRYDNLMQRLAVDLDDPRYLDEFVWHERFRGFVRAMPQGVVSHVSAGNVFVSAVDTLVQGIMTKNVNILKMSSFDPVFPLLFARLLEECDQERLICPCLALLPFKGGDREIEAIVKEQSDVVIVYGGKEVVEIYRQGRGLHTKEVEYGPKYSLVVLDREELQSCDREEVALQVARDFTMWEQAACSSPHAVFIQGEEEARRFAGELATALERLCGEFPFPRINRDEQTEITRVRELARVDQALGTAELLIPAADDQRWTVILEKHPCFKVSCQHRTAFVVAINNDRELYATLEEQGKFIQSVGILADSRRLFELSDRLVALGADRITEIGRMHKRKHGTPHDGTRGLAELVRWVSVGHERRFHDPFDFADEATRRARTLGRLNQVLETARRHSPFYRERLPVGPLADLGQLATLPILEPDQFRSHLPPYGEGLLTGPLGSSISFSSGGTTGKPKFVYRTLEETRRNAAGIAKGLGLGLFNEGEVVANLFFAGNMWASFISINMALELIGAHILPIGGHVPMENIISFLRAFKVDGAVSIPSVLVGIAQYVEKNNITDLTIRKIGYGGEHMPEATRQYVASVLKTELIRSASYAINDTGTVGYQCPACTGSVHHLNEELHILEIVDPETGRLLPPGEIGTIILTNVDRTLMPVIRYNVGDRGRIVPGDCPCGRTSLRFELLGRSDEVVVIGADNVSIDAVATCVAQVEGLSQNFVIHGRQQEGLDLLLIRVESLEPLTAETKERLSRCLVETLLREKPVIATNLASGTVARPLAEVLEPGELPRNPKTGKIKRVVEERHGG</sequence>
<keyword evidence="11" id="KW-1185">Reference proteome</keyword>
<protein>
    <recommendedName>
        <fullName evidence="4">long-chain-fatty-acyl-CoA reductase</fullName>
        <ecNumber evidence="4">1.2.1.50</ecNumber>
    </recommendedName>
</protein>
<dbReference type="PANTHER" id="PTHR43845:SF1">
    <property type="entry name" value="BLR5969 PROTEIN"/>
    <property type="match status" value="1"/>
</dbReference>
<dbReference type="Pfam" id="PF00501">
    <property type="entry name" value="AMP-binding"/>
    <property type="match status" value="1"/>
</dbReference>
<evidence type="ECO:0000256" key="2">
    <source>
        <dbReference type="ARBA" id="ARBA00004908"/>
    </source>
</evidence>